<dbReference type="Proteomes" id="UP000095280">
    <property type="component" value="Unplaced"/>
</dbReference>
<dbReference type="WBParaSite" id="maker-uti_cns_0011103-snap-gene-0.2-mRNA-1">
    <property type="protein sequence ID" value="maker-uti_cns_0011103-snap-gene-0.2-mRNA-1"/>
    <property type="gene ID" value="maker-uti_cns_0011103-snap-gene-0.2"/>
</dbReference>
<proteinExistence type="predicted"/>
<sequence length="473" mass="52791">KDGVEASEKAGSAAGLGSGADRIDSPAYRRSWSPRLWAGVLGALAPLLAPPAPIRTEPDRWLAFRHPALRKAARSLQQPSAQFWLSRLADQFERPELAGLDRALDDGALGRLEDFLCRWDVLETFHQLDAPDPSDRLLRLWRDAAQCGDYSSMAERYCALLEAAEPAACDLHRHLLICRVLLLAGHYRKCLEAAKSAYKLAKAAGLPQPITADLCGLMFHLYDDRLKLSDFVTSDQKPTLRRAIKFAEAAIGVYARMRRDSGRRRLAVLQMRLSFALDSWRACSGGHSWLTPSRPSARRSASSRRVLAKRGSDRQLRLYKAALRLARMLFGDCHRLVGRLYINIGIAYEDKSCFLRAYMYFRRWAEVIQLVYGPDHPKTCRAASVLLEPRYRRAALYLRHLHSAEVGPEQEAEFSQRELQEDDDSAGAVDSGGMGNPLGSFFATSSVSQGAAAASEDDFVLLDEDQLPSEEDE</sequence>
<organism evidence="2 3">
    <name type="scientific">Macrostomum lignano</name>
    <dbReference type="NCBI Taxonomy" id="282301"/>
    <lineage>
        <taxon>Eukaryota</taxon>
        <taxon>Metazoa</taxon>
        <taxon>Spiralia</taxon>
        <taxon>Lophotrochozoa</taxon>
        <taxon>Platyhelminthes</taxon>
        <taxon>Rhabditophora</taxon>
        <taxon>Macrostomorpha</taxon>
        <taxon>Macrostomida</taxon>
        <taxon>Macrostomidae</taxon>
        <taxon>Macrostomum</taxon>
    </lineage>
</organism>
<keyword evidence="2" id="KW-1185">Reference proteome</keyword>
<accession>A0A1I8IB33</accession>
<dbReference type="InterPro" id="IPR011990">
    <property type="entry name" value="TPR-like_helical_dom_sf"/>
</dbReference>
<dbReference type="AlphaFoldDB" id="A0A1I8IB33"/>
<name>A0A1I8IB33_9PLAT</name>
<evidence type="ECO:0000313" key="2">
    <source>
        <dbReference type="Proteomes" id="UP000095280"/>
    </source>
</evidence>
<reference evidence="3" key="1">
    <citation type="submission" date="2016-11" db="UniProtKB">
        <authorList>
            <consortium name="WormBaseParasite"/>
        </authorList>
    </citation>
    <scope>IDENTIFICATION</scope>
</reference>
<dbReference type="Gene3D" id="1.25.40.10">
    <property type="entry name" value="Tetratricopeptide repeat domain"/>
    <property type="match status" value="1"/>
</dbReference>
<evidence type="ECO:0000256" key="1">
    <source>
        <dbReference type="SAM" id="MobiDB-lite"/>
    </source>
</evidence>
<evidence type="ECO:0000313" key="3">
    <source>
        <dbReference type="WBParaSite" id="maker-uti_cns_0011103-snap-gene-0.2-mRNA-1"/>
    </source>
</evidence>
<protein>
    <submittedName>
        <fullName evidence="3">TPR_REGION domain-containing protein</fullName>
    </submittedName>
</protein>
<feature type="region of interest" description="Disordered" evidence="1">
    <location>
        <begin position="409"/>
        <end position="433"/>
    </location>
</feature>